<dbReference type="SUPFAM" id="SSF47413">
    <property type="entry name" value="lambda repressor-like DNA-binding domains"/>
    <property type="match status" value="1"/>
</dbReference>
<dbReference type="InterPro" id="IPR010982">
    <property type="entry name" value="Lambda_DNA-bd_dom_sf"/>
</dbReference>
<feature type="domain" description="HTH cro/C1-type" evidence="1">
    <location>
        <begin position="18"/>
        <end position="56"/>
    </location>
</feature>
<name>A0A1J1LHP1_9CYAN</name>
<dbReference type="STRING" id="671072.PL9214430097"/>
<dbReference type="Pfam" id="PF01381">
    <property type="entry name" value="HTH_3"/>
    <property type="match status" value="1"/>
</dbReference>
<dbReference type="SMART" id="SM00530">
    <property type="entry name" value="HTH_XRE"/>
    <property type="match status" value="1"/>
</dbReference>
<dbReference type="Gene3D" id="1.10.260.40">
    <property type="entry name" value="lambda repressor-like DNA-binding domains"/>
    <property type="match status" value="1"/>
</dbReference>
<sequence>MVSRKKQAIQREGTKTNLRQLREALEMTQVEFAVAIGISPSTVGKCEQGITELSLEAGSIKRLHLLMLNKLGYGVERLPESLKAVSQEEIFV</sequence>
<gene>
    <name evidence="2" type="ORF">PL9214430097</name>
</gene>
<organism evidence="2 3">
    <name type="scientific">Planktothrix tepida PCC 9214</name>
    <dbReference type="NCBI Taxonomy" id="671072"/>
    <lineage>
        <taxon>Bacteria</taxon>
        <taxon>Bacillati</taxon>
        <taxon>Cyanobacteriota</taxon>
        <taxon>Cyanophyceae</taxon>
        <taxon>Oscillatoriophycideae</taxon>
        <taxon>Oscillatoriales</taxon>
        <taxon>Microcoleaceae</taxon>
        <taxon>Planktothrix</taxon>
    </lineage>
</organism>
<dbReference type="RefSeq" id="WP_072718882.1">
    <property type="nucleotide sequence ID" value="NZ_LN889796.1"/>
</dbReference>
<evidence type="ECO:0000259" key="1">
    <source>
        <dbReference type="PROSITE" id="PS50943"/>
    </source>
</evidence>
<evidence type="ECO:0000313" key="2">
    <source>
        <dbReference type="EMBL" id="CUR32125.1"/>
    </source>
</evidence>
<dbReference type="OrthoDB" id="516913at2"/>
<keyword evidence="3" id="KW-1185">Reference proteome</keyword>
<dbReference type="InterPro" id="IPR001387">
    <property type="entry name" value="Cro/C1-type_HTH"/>
</dbReference>
<dbReference type="Proteomes" id="UP000184315">
    <property type="component" value="Unassembled WGS sequence"/>
</dbReference>
<proteinExistence type="predicted"/>
<accession>A0A1J1LHP1</accession>
<dbReference type="GO" id="GO:0003677">
    <property type="term" value="F:DNA binding"/>
    <property type="evidence" value="ECO:0007669"/>
    <property type="project" value="InterPro"/>
</dbReference>
<dbReference type="AlphaFoldDB" id="A0A1J1LHP1"/>
<dbReference type="CDD" id="cd00093">
    <property type="entry name" value="HTH_XRE"/>
    <property type="match status" value="1"/>
</dbReference>
<dbReference type="PROSITE" id="PS50943">
    <property type="entry name" value="HTH_CROC1"/>
    <property type="match status" value="1"/>
</dbReference>
<evidence type="ECO:0000313" key="3">
    <source>
        <dbReference type="Proteomes" id="UP000184315"/>
    </source>
</evidence>
<dbReference type="EMBL" id="CZDF01000148">
    <property type="protein sequence ID" value="CUR32125.1"/>
    <property type="molecule type" value="Genomic_DNA"/>
</dbReference>
<protein>
    <recommendedName>
        <fullName evidence="1">HTH cro/C1-type domain-containing protein</fullName>
    </recommendedName>
</protein>
<reference evidence="3" key="1">
    <citation type="submission" date="2015-10" db="EMBL/GenBank/DDBJ databases">
        <authorList>
            <person name="Regsiter A."/>
            <person name="william w."/>
        </authorList>
    </citation>
    <scope>NUCLEOTIDE SEQUENCE [LARGE SCALE GENOMIC DNA]</scope>
</reference>